<dbReference type="EMBL" id="CAJPWZ010000934">
    <property type="protein sequence ID" value="CAG2204005.1"/>
    <property type="molecule type" value="Genomic_DNA"/>
</dbReference>
<dbReference type="GO" id="GO:0003676">
    <property type="term" value="F:nucleic acid binding"/>
    <property type="evidence" value="ECO:0007669"/>
    <property type="project" value="InterPro"/>
</dbReference>
<protein>
    <submittedName>
        <fullName evidence="1">Uncharacterized protein</fullName>
    </submittedName>
</protein>
<dbReference type="Proteomes" id="UP000683360">
    <property type="component" value="Unassembled WGS sequence"/>
</dbReference>
<dbReference type="PANTHER" id="PTHR33050:SF7">
    <property type="entry name" value="RIBONUCLEASE H"/>
    <property type="match status" value="1"/>
</dbReference>
<dbReference type="CDD" id="cd09275">
    <property type="entry name" value="RNase_HI_RT_DIRS1"/>
    <property type="match status" value="1"/>
</dbReference>
<dbReference type="Gene3D" id="3.30.420.10">
    <property type="entry name" value="Ribonuclease H-like superfamily/Ribonuclease H"/>
    <property type="match status" value="1"/>
</dbReference>
<evidence type="ECO:0000313" key="1">
    <source>
        <dbReference type="EMBL" id="CAG2204005.1"/>
    </source>
</evidence>
<name>A0A8S3RAP4_MYTED</name>
<dbReference type="InterPro" id="IPR052055">
    <property type="entry name" value="Hepadnavirus_pol/RT"/>
</dbReference>
<accession>A0A8S3RAP4</accession>
<dbReference type="GO" id="GO:0006259">
    <property type="term" value="P:DNA metabolic process"/>
    <property type="evidence" value="ECO:0007669"/>
    <property type="project" value="UniProtKB-ARBA"/>
</dbReference>
<reference evidence="1" key="1">
    <citation type="submission" date="2021-03" db="EMBL/GenBank/DDBJ databases">
        <authorList>
            <person name="Bekaert M."/>
        </authorList>
    </citation>
    <scope>NUCLEOTIDE SEQUENCE</scope>
</reference>
<dbReference type="SUPFAM" id="SSF56672">
    <property type="entry name" value="DNA/RNA polymerases"/>
    <property type="match status" value="1"/>
</dbReference>
<keyword evidence="2" id="KW-1185">Reference proteome</keyword>
<dbReference type="OrthoDB" id="6148851at2759"/>
<sequence length="334" mass="37523">MDVIPLGRLHIRPIQWYLSEFWHPISQLWEAPVPILPRLLPHLQWWLQEKHLRKGVLLDPPDPSLTLFTDASLMGWGAYLEGRTASGLWSGAQLEEHINLLEMRAVFLSLRQFQAVIQGQSLLVATDNSTLVAYLRNQVGTHSFSLYHLSKEILLLCHSLDIILSVRHVPGSRNLLADALSRPLNHKLETYVSPIPDEKAWAVDAMILFWKGMFSYILPPFRLLPKILHKMQGHSYCSGLAKTVLVPRSTSSVLCKAVSTSCKRGSTLSIQRKKASSGSREYPSARLVAVRNSLRKGRFSEGAIKRIAGSVSLAGGSDFGDNEFLFLLMKNLWP</sequence>
<evidence type="ECO:0000313" key="2">
    <source>
        <dbReference type="Proteomes" id="UP000683360"/>
    </source>
</evidence>
<dbReference type="InterPro" id="IPR043502">
    <property type="entry name" value="DNA/RNA_pol_sf"/>
</dbReference>
<comment type="caution">
    <text evidence="1">The sequence shown here is derived from an EMBL/GenBank/DDBJ whole genome shotgun (WGS) entry which is preliminary data.</text>
</comment>
<proteinExistence type="predicted"/>
<gene>
    <name evidence="1" type="ORF">MEDL_18480</name>
</gene>
<dbReference type="AlphaFoldDB" id="A0A8S3RAP4"/>
<dbReference type="InterPro" id="IPR036397">
    <property type="entry name" value="RNaseH_sf"/>
</dbReference>
<dbReference type="PANTHER" id="PTHR33050">
    <property type="entry name" value="REVERSE TRANSCRIPTASE DOMAIN-CONTAINING PROTEIN"/>
    <property type="match status" value="1"/>
</dbReference>
<organism evidence="1 2">
    <name type="scientific">Mytilus edulis</name>
    <name type="common">Blue mussel</name>
    <dbReference type="NCBI Taxonomy" id="6550"/>
    <lineage>
        <taxon>Eukaryota</taxon>
        <taxon>Metazoa</taxon>
        <taxon>Spiralia</taxon>
        <taxon>Lophotrochozoa</taxon>
        <taxon>Mollusca</taxon>
        <taxon>Bivalvia</taxon>
        <taxon>Autobranchia</taxon>
        <taxon>Pteriomorphia</taxon>
        <taxon>Mytilida</taxon>
        <taxon>Mytiloidea</taxon>
        <taxon>Mytilidae</taxon>
        <taxon>Mytilinae</taxon>
        <taxon>Mytilus</taxon>
    </lineage>
</organism>